<sequence>MAPGSWGAGAVFSRFSGEDSGHTGEATGDPRVARCSRSFHLSNAPGLAGQLAASRKDSAREGGCPGGKTRLIFSCVTLSLKVLDLRETELGFARYGSANRGHRSVFGPPCTEANLGFARYDLVNRGRWNVPYVKGSFSDRDSGLTGGAIGDSGVACCS</sequence>
<reference evidence="1" key="1">
    <citation type="submission" date="2018-02" db="EMBL/GenBank/DDBJ databases">
        <authorList>
            <person name="Cohen D.B."/>
            <person name="Kent A.D."/>
        </authorList>
    </citation>
    <scope>NUCLEOTIDE SEQUENCE</scope>
</reference>
<gene>
    <name evidence="1" type="ORF">FSB_LOCUS32828</name>
</gene>
<dbReference type="AlphaFoldDB" id="A0A2N9GR70"/>
<protein>
    <submittedName>
        <fullName evidence="1">Uncharacterized protein</fullName>
    </submittedName>
</protein>
<proteinExistence type="predicted"/>
<organism evidence="1">
    <name type="scientific">Fagus sylvatica</name>
    <name type="common">Beechnut</name>
    <dbReference type="NCBI Taxonomy" id="28930"/>
    <lineage>
        <taxon>Eukaryota</taxon>
        <taxon>Viridiplantae</taxon>
        <taxon>Streptophyta</taxon>
        <taxon>Embryophyta</taxon>
        <taxon>Tracheophyta</taxon>
        <taxon>Spermatophyta</taxon>
        <taxon>Magnoliopsida</taxon>
        <taxon>eudicotyledons</taxon>
        <taxon>Gunneridae</taxon>
        <taxon>Pentapetalae</taxon>
        <taxon>rosids</taxon>
        <taxon>fabids</taxon>
        <taxon>Fagales</taxon>
        <taxon>Fagaceae</taxon>
        <taxon>Fagus</taxon>
    </lineage>
</organism>
<name>A0A2N9GR70_FAGSY</name>
<dbReference type="EMBL" id="OIVN01002597">
    <property type="protein sequence ID" value="SPD04946.1"/>
    <property type="molecule type" value="Genomic_DNA"/>
</dbReference>
<accession>A0A2N9GR70</accession>
<evidence type="ECO:0000313" key="1">
    <source>
        <dbReference type="EMBL" id="SPD04946.1"/>
    </source>
</evidence>